<feature type="transmembrane region" description="Helical" evidence="1">
    <location>
        <begin position="215"/>
        <end position="236"/>
    </location>
</feature>
<name>A0ABR9UAR8_9CYAN</name>
<feature type="transmembrane region" description="Helical" evidence="1">
    <location>
        <begin position="154"/>
        <end position="176"/>
    </location>
</feature>
<feature type="transmembrane region" description="Helical" evidence="1">
    <location>
        <begin position="124"/>
        <end position="142"/>
    </location>
</feature>
<evidence type="ECO:0000259" key="2">
    <source>
        <dbReference type="Pfam" id="PF01757"/>
    </source>
</evidence>
<feature type="transmembrane region" description="Helical" evidence="1">
    <location>
        <begin position="245"/>
        <end position="262"/>
    </location>
</feature>
<accession>A0ABR9UAR8</accession>
<keyword evidence="3" id="KW-0808">Transferase</keyword>
<organism evidence="3 4">
    <name type="scientific">Planktothrix mougeotii LEGE 06226</name>
    <dbReference type="NCBI Taxonomy" id="1828728"/>
    <lineage>
        <taxon>Bacteria</taxon>
        <taxon>Bacillati</taxon>
        <taxon>Cyanobacteriota</taxon>
        <taxon>Cyanophyceae</taxon>
        <taxon>Oscillatoriophycideae</taxon>
        <taxon>Oscillatoriales</taxon>
        <taxon>Microcoleaceae</taxon>
        <taxon>Planktothrix</taxon>
    </lineage>
</organism>
<proteinExistence type="predicted"/>
<evidence type="ECO:0000313" key="3">
    <source>
        <dbReference type="EMBL" id="MBE9143527.1"/>
    </source>
</evidence>
<evidence type="ECO:0000256" key="1">
    <source>
        <dbReference type="SAM" id="Phobius"/>
    </source>
</evidence>
<sequence length="396" mass="45871">MNKIRPQQDVLELTDFCKGLAIAWIVLVHLKGYWFGWQGIHIFVILSGFGLSYSCYKKQSALNWKKWFNRRFRRLLPVYWFAVLLSFPLLAYLTSVKFALVRTILDTLLLTNFFESFQGGPTGAFWYVPFIIGFYLAFPILYQALQKSPTLRSYSLILLATLGIEFIYRGISIYYLDGLPTAHDHKFFGFIPDPVSVLELQEDKFFGLLQARSPFSFLPARIAEFTLGMIAGLTLIQSPQKFNQIILNPLTGWLGFCIWLLGQTLLYIGLWGWIFSDFVITVGLILWTINLAAFVQSRIPLAFQGLTFLGIWSYYIYLSHQPLTRLYPEFETLWLSLGLNIFPTFIVQLIYLTLFIISVILASRLLWKFDQSPIPEQMTQQLSNFLNKLRLSLRGF</sequence>
<comment type="caution">
    <text evidence="3">The sequence shown here is derived from an EMBL/GenBank/DDBJ whole genome shotgun (WGS) entry which is preliminary data.</text>
</comment>
<feature type="transmembrane region" description="Helical" evidence="1">
    <location>
        <begin position="36"/>
        <end position="56"/>
    </location>
</feature>
<dbReference type="Pfam" id="PF01757">
    <property type="entry name" value="Acyl_transf_3"/>
    <property type="match status" value="1"/>
</dbReference>
<protein>
    <submittedName>
        <fullName evidence="3">Acyltransferase</fullName>
    </submittedName>
</protein>
<reference evidence="3 4" key="1">
    <citation type="submission" date="2020-10" db="EMBL/GenBank/DDBJ databases">
        <authorList>
            <person name="Castelo-Branco R."/>
            <person name="Eusebio N."/>
            <person name="Adriana R."/>
            <person name="Vieira A."/>
            <person name="Brugerolle De Fraissinette N."/>
            <person name="Rezende De Castro R."/>
            <person name="Schneider M.P."/>
            <person name="Vasconcelos V."/>
            <person name="Leao P.N."/>
        </authorList>
    </citation>
    <scope>NUCLEOTIDE SEQUENCE [LARGE SCALE GENOMIC DNA]</scope>
    <source>
        <strain evidence="3 4">LEGE 06226</strain>
    </source>
</reference>
<dbReference type="InterPro" id="IPR050879">
    <property type="entry name" value="Acyltransferase_3"/>
</dbReference>
<gene>
    <name evidence="3" type="ORF">IQ236_09845</name>
</gene>
<dbReference type="RefSeq" id="WP_193869098.1">
    <property type="nucleotide sequence ID" value="NZ_JADEWU010000017.1"/>
</dbReference>
<keyword evidence="4" id="KW-1185">Reference proteome</keyword>
<feature type="transmembrane region" description="Helical" evidence="1">
    <location>
        <begin position="268"/>
        <end position="287"/>
    </location>
</feature>
<keyword evidence="1" id="KW-0812">Transmembrane</keyword>
<keyword evidence="3" id="KW-0012">Acyltransferase</keyword>
<feature type="transmembrane region" description="Helical" evidence="1">
    <location>
        <begin position="77"/>
        <end position="104"/>
    </location>
</feature>
<dbReference type="PANTHER" id="PTHR23028:SF53">
    <property type="entry name" value="ACYL_TRANSF_3 DOMAIN-CONTAINING PROTEIN"/>
    <property type="match status" value="1"/>
</dbReference>
<feature type="domain" description="Acyltransferase 3" evidence="2">
    <location>
        <begin position="15"/>
        <end position="361"/>
    </location>
</feature>
<keyword evidence="1" id="KW-0472">Membrane</keyword>
<dbReference type="InterPro" id="IPR002656">
    <property type="entry name" value="Acyl_transf_3_dom"/>
</dbReference>
<feature type="transmembrane region" description="Helical" evidence="1">
    <location>
        <begin position="299"/>
        <end position="317"/>
    </location>
</feature>
<dbReference type="Proteomes" id="UP000640725">
    <property type="component" value="Unassembled WGS sequence"/>
</dbReference>
<evidence type="ECO:0000313" key="4">
    <source>
        <dbReference type="Proteomes" id="UP000640725"/>
    </source>
</evidence>
<dbReference type="PANTHER" id="PTHR23028">
    <property type="entry name" value="ACETYLTRANSFERASE"/>
    <property type="match status" value="1"/>
</dbReference>
<dbReference type="GO" id="GO:0016746">
    <property type="term" value="F:acyltransferase activity"/>
    <property type="evidence" value="ECO:0007669"/>
    <property type="project" value="UniProtKB-KW"/>
</dbReference>
<feature type="transmembrane region" description="Helical" evidence="1">
    <location>
        <begin position="337"/>
        <end position="362"/>
    </location>
</feature>
<keyword evidence="1" id="KW-1133">Transmembrane helix</keyword>
<dbReference type="EMBL" id="JADEWU010000017">
    <property type="protein sequence ID" value="MBE9143527.1"/>
    <property type="molecule type" value="Genomic_DNA"/>
</dbReference>